<protein>
    <submittedName>
        <fullName evidence="4">L domain-like protein</fullName>
    </submittedName>
</protein>
<dbReference type="Proteomes" id="UP000193642">
    <property type="component" value="Unassembled WGS sequence"/>
</dbReference>
<keyword evidence="1" id="KW-0433">Leucine-rich repeat</keyword>
<comment type="caution">
    <text evidence="4">The sequence shown here is derived from an EMBL/GenBank/DDBJ whole genome shotgun (WGS) entry which is preliminary data.</text>
</comment>
<feature type="chain" id="PRO_5012530873" evidence="3">
    <location>
        <begin position="21"/>
        <end position="526"/>
    </location>
</feature>
<evidence type="ECO:0000256" key="2">
    <source>
        <dbReference type="ARBA" id="ARBA00022737"/>
    </source>
</evidence>
<evidence type="ECO:0000256" key="3">
    <source>
        <dbReference type="SAM" id="SignalP"/>
    </source>
</evidence>
<keyword evidence="3" id="KW-0732">Signal</keyword>
<keyword evidence="2" id="KW-0677">Repeat</keyword>
<dbReference type="EMBL" id="MCGO01000034">
    <property type="protein sequence ID" value="ORY40650.1"/>
    <property type="molecule type" value="Genomic_DNA"/>
</dbReference>
<gene>
    <name evidence="4" type="ORF">BCR33DRAFT_355834</name>
</gene>
<dbReference type="AlphaFoldDB" id="A0A1Y2C0V6"/>
<reference evidence="4 5" key="1">
    <citation type="submission" date="2016-07" db="EMBL/GenBank/DDBJ databases">
        <title>Pervasive Adenine N6-methylation of Active Genes in Fungi.</title>
        <authorList>
            <consortium name="DOE Joint Genome Institute"/>
            <person name="Mondo S.J."/>
            <person name="Dannebaum R.O."/>
            <person name="Kuo R.C."/>
            <person name="Labutti K."/>
            <person name="Haridas S."/>
            <person name="Kuo A."/>
            <person name="Salamov A."/>
            <person name="Ahrendt S.R."/>
            <person name="Lipzen A."/>
            <person name="Sullivan W."/>
            <person name="Andreopoulos W.B."/>
            <person name="Clum A."/>
            <person name="Lindquist E."/>
            <person name="Daum C."/>
            <person name="Ramamoorthy G.K."/>
            <person name="Gryganskyi A."/>
            <person name="Culley D."/>
            <person name="Magnuson J.K."/>
            <person name="James T.Y."/>
            <person name="O'Malley M.A."/>
            <person name="Stajich J.E."/>
            <person name="Spatafora J.W."/>
            <person name="Visel A."/>
            <person name="Grigoriev I.V."/>
        </authorList>
    </citation>
    <scope>NUCLEOTIDE SEQUENCE [LARGE SCALE GENOMIC DNA]</scope>
    <source>
        <strain evidence="4 5">JEL800</strain>
    </source>
</reference>
<dbReference type="OrthoDB" id="7451790at2759"/>
<dbReference type="PANTHER" id="PTHR46652:SF3">
    <property type="entry name" value="LEUCINE-RICH REPEAT-CONTAINING PROTEIN 9"/>
    <property type="match status" value="1"/>
</dbReference>
<evidence type="ECO:0000313" key="5">
    <source>
        <dbReference type="Proteomes" id="UP000193642"/>
    </source>
</evidence>
<accession>A0A1Y2C0V6</accession>
<dbReference type="Gene3D" id="3.80.10.10">
    <property type="entry name" value="Ribonuclease Inhibitor"/>
    <property type="match status" value="2"/>
</dbReference>
<dbReference type="SUPFAM" id="SSF52058">
    <property type="entry name" value="L domain-like"/>
    <property type="match status" value="1"/>
</dbReference>
<organism evidence="4 5">
    <name type="scientific">Rhizoclosmatium globosum</name>
    <dbReference type="NCBI Taxonomy" id="329046"/>
    <lineage>
        <taxon>Eukaryota</taxon>
        <taxon>Fungi</taxon>
        <taxon>Fungi incertae sedis</taxon>
        <taxon>Chytridiomycota</taxon>
        <taxon>Chytridiomycota incertae sedis</taxon>
        <taxon>Chytridiomycetes</taxon>
        <taxon>Chytridiales</taxon>
        <taxon>Chytriomycetaceae</taxon>
        <taxon>Rhizoclosmatium</taxon>
    </lineage>
</organism>
<name>A0A1Y2C0V6_9FUNG</name>
<dbReference type="PANTHER" id="PTHR46652">
    <property type="entry name" value="LEUCINE-RICH REPEAT AND IQ DOMAIN-CONTAINING PROTEIN 1-RELATED"/>
    <property type="match status" value="1"/>
</dbReference>
<dbReference type="InterPro" id="IPR050836">
    <property type="entry name" value="SDS22/Internalin_LRR"/>
</dbReference>
<feature type="signal peptide" evidence="3">
    <location>
        <begin position="1"/>
        <end position="20"/>
    </location>
</feature>
<evidence type="ECO:0000256" key="1">
    <source>
        <dbReference type="ARBA" id="ARBA00022614"/>
    </source>
</evidence>
<dbReference type="STRING" id="329046.A0A1Y2C0V6"/>
<dbReference type="InterPro" id="IPR032675">
    <property type="entry name" value="LRR_dom_sf"/>
</dbReference>
<evidence type="ECO:0000313" key="4">
    <source>
        <dbReference type="EMBL" id="ORY40650.1"/>
    </source>
</evidence>
<proteinExistence type="predicted"/>
<keyword evidence="5" id="KW-1185">Reference proteome</keyword>
<sequence>MLSLKAILFLLSTCKYFSQARVKHIGTMKVVLTFGPSSLARQLQSSNNSLVPFIKIASLDLTNWVNAILSHISDLKRFRFHGYRQRKDLVPVWETLFFWFLPSHNPHLYSFCGMKRLDMHSIPKLVPWDVLVNLEVLTCDMVAFTPDCCPPKLRDLELIVCGDDFAELTCCKTLEALSVDFVVHSFAQSSQDTHSTSPASGNPFPFLSELDVLNWKTTNWSILRSITSIQWLTLSSDLDVAWETDVSSLAPLDNLQKLSLTVSKLHNIDFLQNHLKLSYLCLNLDNLSDLTPLSLLSQLETLNLAQCSSSDYDALRDLINLKVLDIRQSPDLTCLKFLSTMTQLKVLYLSETHVTNLSPLLYCSDITCLEVSFCPISDISVLANLTSLKSLCLGRTKVEDISPIAKLKRLESLSLTNIRSPDLSALSELCTQLTNLTLSHCSMTNQNGQALSVFSRLQTLDLDYNADVSDLSFLSSHQHLKVLSISHTGVVDIASLVNISTLRLLYCWGTRVVTPNLLRGVHVHTD</sequence>